<dbReference type="EMBL" id="JAATIQ010000346">
    <property type="protein sequence ID" value="KAF4360582.1"/>
    <property type="molecule type" value="Genomic_DNA"/>
</dbReference>
<protein>
    <recommendedName>
        <fullName evidence="5">Thioesterase domain-containing protein</fullName>
    </recommendedName>
</protein>
<gene>
    <name evidence="3" type="ORF">G4B88_015853</name>
</gene>
<evidence type="ECO:0000256" key="1">
    <source>
        <dbReference type="ARBA" id="ARBA00005953"/>
    </source>
</evidence>
<accession>A0A7J6EQ79</accession>
<dbReference type="InterPro" id="IPR050563">
    <property type="entry name" value="4-hydroxybenzoyl-CoA_TE"/>
</dbReference>
<dbReference type="PANTHER" id="PTHR31793">
    <property type="entry name" value="4-HYDROXYBENZOYL-COA THIOESTERASE FAMILY MEMBER"/>
    <property type="match status" value="1"/>
</dbReference>
<name>A0A7J6EQ79_CANSA</name>
<keyword evidence="2" id="KW-0378">Hydrolase</keyword>
<dbReference type="SUPFAM" id="SSF54637">
    <property type="entry name" value="Thioesterase/thiol ester dehydrase-isomerase"/>
    <property type="match status" value="1"/>
</dbReference>
<organism evidence="3 4">
    <name type="scientific">Cannabis sativa</name>
    <name type="common">Hemp</name>
    <name type="synonym">Marijuana</name>
    <dbReference type="NCBI Taxonomy" id="3483"/>
    <lineage>
        <taxon>Eukaryota</taxon>
        <taxon>Viridiplantae</taxon>
        <taxon>Streptophyta</taxon>
        <taxon>Embryophyta</taxon>
        <taxon>Tracheophyta</taxon>
        <taxon>Spermatophyta</taxon>
        <taxon>Magnoliopsida</taxon>
        <taxon>eudicotyledons</taxon>
        <taxon>Gunneridae</taxon>
        <taxon>Pentapetalae</taxon>
        <taxon>rosids</taxon>
        <taxon>fabids</taxon>
        <taxon>Rosales</taxon>
        <taxon>Cannabaceae</taxon>
        <taxon>Cannabis</taxon>
    </lineage>
</organism>
<evidence type="ECO:0008006" key="5">
    <source>
        <dbReference type="Google" id="ProtNLM"/>
    </source>
</evidence>
<dbReference type="GO" id="GO:0009507">
    <property type="term" value="C:chloroplast"/>
    <property type="evidence" value="ECO:0007669"/>
    <property type="project" value="TreeGrafter"/>
</dbReference>
<comment type="caution">
    <text evidence="3">The sequence shown here is derived from an EMBL/GenBank/DDBJ whole genome shotgun (WGS) entry which is preliminary data.</text>
</comment>
<dbReference type="InterPro" id="IPR029069">
    <property type="entry name" value="HotDog_dom_sf"/>
</dbReference>
<dbReference type="CDD" id="cd00586">
    <property type="entry name" value="4HBT"/>
    <property type="match status" value="1"/>
</dbReference>
<keyword evidence="4" id="KW-1185">Reference proteome</keyword>
<reference evidence="3 4" key="1">
    <citation type="journal article" date="2020" name="bioRxiv">
        <title>Sequence and annotation of 42 cannabis genomes reveals extensive copy number variation in cannabinoid synthesis and pathogen resistance genes.</title>
        <authorList>
            <person name="Mckernan K.J."/>
            <person name="Helbert Y."/>
            <person name="Kane L.T."/>
            <person name="Ebling H."/>
            <person name="Zhang L."/>
            <person name="Liu B."/>
            <person name="Eaton Z."/>
            <person name="Mclaughlin S."/>
            <person name="Kingan S."/>
            <person name="Baybayan P."/>
            <person name="Concepcion G."/>
            <person name="Jordan M."/>
            <person name="Riva A."/>
            <person name="Barbazuk W."/>
            <person name="Harkins T."/>
        </authorList>
    </citation>
    <scope>NUCLEOTIDE SEQUENCE [LARGE SCALE GENOMIC DNA]</scope>
    <source>
        <strain evidence="4">cv. Jamaican Lion 4</strain>
        <tissue evidence="3">Leaf</tissue>
    </source>
</reference>
<dbReference type="Gene3D" id="3.10.129.10">
    <property type="entry name" value="Hotdog Thioesterase"/>
    <property type="match status" value="1"/>
</dbReference>
<proteinExistence type="inferred from homology"/>
<dbReference type="Pfam" id="PF13279">
    <property type="entry name" value="4HBT_2"/>
    <property type="match status" value="1"/>
</dbReference>
<dbReference type="Proteomes" id="UP000583929">
    <property type="component" value="Unassembled WGS sequence"/>
</dbReference>
<dbReference type="GO" id="GO:0016297">
    <property type="term" value="F:fatty acyl-[ACP] hydrolase activity"/>
    <property type="evidence" value="ECO:0007669"/>
    <property type="project" value="TreeGrafter"/>
</dbReference>
<comment type="similarity">
    <text evidence="1">Belongs to the 4-hydroxybenzoyl-CoA thioesterase family.</text>
</comment>
<dbReference type="AlphaFoldDB" id="A0A7J6EQ79"/>
<evidence type="ECO:0000256" key="2">
    <source>
        <dbReference type="ARBA" id="ARBA00022801"/>
    </source>
</evidence>
<evidence type="ECO:0000313" key="3">
    <source>
        <dbReference type="EMBL" id="KAF4360582.1"/>
    </source>
</evidence>
<dbReference type="PANTHER" id="PTHR31793:SF27">
    <property type="entry name" value="NOVEL THIOESTERASE SUPERFAMILY DOMAIN AND SAPOSIN A-TYPE DOMAIN CONTAINING PROTEIN (0610012H03RIK)"/>
    <property type="match status" value="1"/>
</dbReference>
<evidence type="ECO:0000313" key="4">
    <source>
        <dbReference type="Proteomes" id="UP000583929"/>
    </source>
</evidence>
<sequence length="236" mass="26967">MKMNDEYFDIELEVRDYELDQFGVVNNAIYASYCQHEASLYFISFELYTPEIRSHIFISRTRNPSLQALGTHEFMASVIGISCDSVARNGETLATSDLSIKFISPLRSGDKFVVKVRVSRISAARVYFEHKIVKLPNYEVIVSQENELIMETLYNLLSCISSQTRVSSRQRVPLREYVPSQELAMSMVMQDRPFLWWYVGPSTLLASSRVGLTHSDASSPKVSSRYSFRLLTSLIS</sequence>